<dbReference type="Proteomes" id="UP000239290">
    <property type="component" value="Unassembled WGS sequence"/>
</dbReference>
<reference evidence="2" key="1">
    <citation type="submission" date="2018-02" db="EMBL/GenBank/DDBJ databases">
        <title>Draft genome sequencing of Rhodococcus opacus KU647198.</title>
        <authorList>
            <person name="Zheng B.-X."/>
        </authorList>
    </citation>
    <scope>NUCLEOTIDE SEQUENCE [LARGE SCALE GENOMIC DNA]</scope>
    <source>
        <strain evidence="2">04-OD7</strain>
    </source>
</reference>
<name>A0A2S8IWC2_RHOOP</name>
<proteinExistence type="predicted"/>
<gene>
    <name evidence="1" type="ORF">C5613_31225</name>
</gene>
<dbReference type="EMBL" id="PUIO01000047">
    <property type="protein sequence ID" value="PQP18979.1"/>
    <property type="molecule type" value="Genomic_DNA"/>
</dbReference>
<evidence type="ECO:0000313" key="1">
    <source>
        <dbReference type="EMBL" id="PQP18979.1"/>
    </source>
</evidence>
<organism evidence="1 2">
    <name type="scientific">Rhodococcus opacus</name>
    <name type="common">Nocardia opaca</name>
    <dbReference type="NCBI Taxonomy" id="37919"/>
    <lineage>
        <taxon>Bacteria</taxon>
        <taxon>Bacillati</taxon>
        <taxon>Actinomycetota</taxon>
        <taxon>Actinomycetes</taxon>
        <taxon>Mycobacteriales</taxon>
        <taxon>Nocardiaceae</taxon>
        <taxon>Rhodococcus</taxon>
    </lineage>
</organism>
<comment type="caution">
    <text evidence="1">The sequence shown here is derived from an EMBL/GenBank/DDBJ whole genome shotgun (WGS) entry which is preliminary data.</text>
</comment>
<accession>A0A2S8IWC2</accession>
<dbReference type="RefSeq" id="WP_105420373.1">
    <property type="nucleotide sequence ID" value="NZ_PUIO01000047.1"/>
</dbReference>
<protein>
    <submittedName>
        <fullName evidence="1">Uncharacterized protein</fullName>
    </submittedName>
</protein>
<evidence type="ECO:0000313" key="2">
    <source>
        <dbReference type="Proteomes" id="UP000239290"/>
    </source>
</evidence>
<dbReference type="AlphaFoldDB" id="A0A2S8IWC2"/>
<sequence length="80" mass="8796">MTALPPGSSSSLRALFSYELHDGAIDSAAIGRIHRGDIDDWISAVARAGWFTSTDIRTLEQRWRADPRALLDTLLAGRTK</sequence>